<accession>A0ABR7MM70</accession>
<comment type="caution">
    <text evidence="4">The sequence shown here is derived from an EMBL/GenBank/DDBJ whole genome shotgun (WGS) entry which is preliminary data.</text>
</comment>
<feature type="signal peptide" evidence="2">
    <location>
        <begin position="1"/>
        <end position="22"/>
    </location>
</feature>
<protein>
    <recommendedName>
        <fullName evidence="3">DUF6438 domain-containing protein</fullName>
    </recommendedName>
</protein>
<feature type="chain" id="PRO_5046580345" description="DUF6438 domain-containing protein" evidence="2">
    <location>
        <begin position="23"/>
        <end position="195"/>
    </location>
</feature>
<evidence type="ECO:0000256" key="1">
    <source>
        <dbReference type="SAM" id="MobiDB-lite"/>
    </source>
</evidence>
<feature type="region of interest" description="Disordered" evidence="1">
    <location>
        <begin position="21"/>
        <end position="66"/>
    </location>
</feature>
<sequence>MRFSLLFAFAVCGSLSACTTSAQQPTTSQPPAPTQGNMPVQYDPAQDPAMNPPQTPQKRQPVVKPAAKDAPVMVFRKTRCFGTCPAYNATVYADGRVAYEGLDFVPLKGKHELRLPVTVIDQTLKKANILDFSQLQSHYLSGVSDLPSTYLTLTLADGTQKTVQAELTNNTPAELKELLTYLTEQFSKITASETR</sequence>
<dbReference type="Proteomes" id="UP000622017">
    <property type="component" value="Unassembled WGS sequence"/>
</dbReference>
<organism evidence="4 5">
    <name type="scientific">Hymenobacter citatus</name>
    <dbReference type="NCBI Taxonomy" id="2763506"/>
    <lineage>
        <taxon>Bacteria</taxon>
        <taxon>Pseudomonadati</taxon>
        <taxon>Bacteroidota</taxon>
        <taxon>Cytophagia</taxon>
        <taxon>Cytophagales</taxon>
        <taxon>Hymenobacteraceae</taxon>
        <taxon>Hymenobacter</taxon>
    </lineage>
</organism>
<dbReference type="Pfam" id="PF20033">
    <property type="entry name" value="DUF6438"/>
    <property type="match status" value="1"/>
</dbReference>
<dbReference type="EMBL" id="JACSCY010000012">
    <property type="protein sequence ID" value="MBC6612172.1"/>
    <property type="molecule type" value="Genomic_DNA"/>
</dbReference>
<keyword evidence="5" id="KW-1185">Reference proteome</keyword>
<evidence type="ECO:0000259" key="3">
    <source>
        <dbReference type="Pfam" id="PF20033"/>
    </source>
</evidence>
<name>A0ABR7MM70_9BACT</name>
<evidence type="ECO:0000313" key="5">
    <source>
        <dbReference type="Proteomes" id="UP000622017"/>
    </source>
</evidence>
<dbReference type="RefSeq" id="WP_187320428.1">
    <property type="nucleotide sequence ID" value="NZ_JACSCY010000012.1"/>
</dbReference>
<keyword evidence="2" id="KW-0732">Signal</keyword>
<feature type="domain" description="DUF6438" evidence="3">
    <location>
        <begin position="73"/>
        <end position="184"/>
    </location>
</feature>
<evidence type="ECO:0000313" key="4">
    <source>
        <dbReference type="EMBL" id="MBC6612172.1"/>
    </source>
</evidence>
<gene>
    <name evidence="4" type="ORF">H8B15_14685</name>
</gene>
<dbReference type="PROSITE" id="PS51257">
    <property type="entry name" value="PROKAR_LIPOPROTEIN"/>
    <property type="match status" value="1"/>
</dbReference>
<reference evidence="4 5" key="1">
    <citation type="submission" date="2020-08" db="EMBL/GenBank/DDBJ databases">
        <title>Hymenobacter sp.</title>
        <authorList>
            <person name="Kim M.K."/>
        </authorList>
    </citation>
    <scope>NUCLEOTIDE SEQUENCE [LARGE SCALE GENOMIC DNA]</scope>
    <source>
        <strain evidence="4 5">BT507</strain>
    </source>
</reference>
<proteinExistence type="predicted"/>
<evidence type="ECO:0000256" key="2">
    <source>
        <dbReference type="SAM" id="SignalP"/>
    </source>
</evidence>
<dbReference type="InterPro" id="IPR045497">
    <property type="entry name" value="DUF6438"/>
</dbReference>